<keyword evidence="1" id="KW-0238">DNA-binding</keyword>
<name>A0A195DQD5_9HYME</name>
<dbReference type="SUPFAM" id="SSF56349">
    <property type="entry name" value="DNA breaking-rejoining enzymes"/>
    <property type="match status" value="1"/>
</dbReference>
<reference evidence="2 3" key="1">
    <citation type="submission" date="2015-09" db="EMBL/GenBank/DDBJ databases">
        <title>Trachymyrmex cornetzi WGS genome.</title>
        <authorList>
            <person name="Nygaard S."/>
            <person name="Hu H."/>
            <person name="Boomsma J."/>
            <person name="Zhang G."/>
        </authorList>
    </citation>
    <scope>NUCLEOTIDE SEQUENCE [LARGE SCALE GENOMIC DNA]</scope>
    <source>
        <strain evidence="2">Tcor2-1</strain>
        <tissue evidence="2">Whole body</tissue>
    </source>
</reference>
<dbReference type="InterPro" id="IPR010998">
    <property type="entry name" value="Integrase_recombinase_N"/>
</dbReference>
<dbReference type="EMBL" id="KQ980612">
    <property type="protein sequence ID" value="KYN15066.1"/>
    <property type="molecule type" value="Genomic_DNA"/>
</dbReference>
<gene>
    <name evidence="2" type="ORF">ALC57_12608</name>
</gene>
<dbReference type="Proteomes" id="UP000078492">
    <property type="component" value="Unassembled WGS sequence"/>
</dbReference>
<dbReference type="GO" id="GO:0003677">
    <property type="term" value="F:DNA binding"/>
    <property type="evidence" value="ECO:0007669"/>
    <property type="project" value="UniProtKB-KW"/>
</dbReference>
<evidence type="ECO:0000313" key="3">
    <source>
        <dbReference type="Proteomes" id="UP000078492"/>
    </source>
</evidence>
<proteinExistence type="predicted"/>
<sequence>MDEPFPGGREIIRRSFQSQTAPPVALDTLIASLSSSTINQYIRPLRDWWKFCQTQKVSTFSPRVDQVLTFLAHELQKAGSYSTLNTSRSAISLISDSNIGNHPMIKRFCKGASILKPQKPRPVGVQTVSRWIRRSLEECGVQSEYFSAHSTRHASTSFAAKNGVSIDLIKRAAGWSGESRVFAKFYNRPIINPDDFSRSVLLS</sequence>
<evidence type="ECO:0008006" key="4">
    <source>
        <dbReference type="Google" id="ProtNLM"/>
    </source>
</evidence>
<organism evidence="2 3">
    <name type="scientific">Trachymyrmex cornetzi</name>
    <dbReference type="NCBI Taxonomy" id="471704"/>
    <lineage>
        <taxon>Eukaryota</taxon>
        <taxon>Metazoa</taxon>
        <taxon>Ecdysozoa</taxon>
        <taxon>Arthropoda</taxon>
        <taxon>Hexapoda</taxon>
        <taxon>Insecta</taxon>
        <taxon>Pterygota</taxon>
        <taxon>Neoptera</taxon>
        <taxon>Endopterygota</taxon>
        <taxon>Hymenoptera</taxon>
        <taxon>Apocrita</taxon>
        <taxon>Aculeata</taxon>
        <taxon>Formicoidea</taxon>
        <taxon>Formicidae</taxon>
        <taxon>Myrmicinae</taxon>
        <taxon>Trachymyrmex</taxon>
    </lineage>
</organism>
<dbReference type="PANTHER" id="PTHR35617:SF3">
    <property type="entry name" value="CORE-BINDING (CB) DOMAIN-CONTAINING PROTEIN"/>
    <property type="match status" value="1"/>
</dbReference>
<dbReference type="Gene3D" id="1.10.150.130">
    <property type="match status" value="1"/>
</dbReference>
<protein>
    <recommendedName>
        <fullName evidence="4">Tyr recombinase domain-containing protein</fullName>
    </recommendedName>
</protein>
<dbReference type="PANTHER" id="PTHR35617">
    <property type="entry name" value="PHAGE_INTEGRASE DOMAIN-CONTAINING PROTEIN"/>
    <property type="match status" value="1"/>
</dbReference>
<dbReference type="AlphaFoldDB" id="A0A195DQD5"/>
<evidence type="ECO:0000256" key="1">
    <source>
        <dbReference type="ARBA" id="ARBA00023125"/>
    </source>
</evidence>
<keyword evidence="3" id="KW-1185">Reference proteome</keyword>
<evidence type="ECO:0000313" key="2">
    <source>
        <dbReference type="EMBL" id="KYN15066.1"/>
    </source>
</evidence>
<accession>A0A195DQD5</accession>
<dbReference type="InterPro" id="IPR011010">
    <property type="entry name" value="DNA_brk_join_enz"/>
</dbReference>